<evidence type="ECO:0000256" key="5">
    <source>
        <dbReference type="ARBA" id="ARBA00022980"/>
    </source>
</evidence>
<evidence type="ECO:0000256" key="11">
    <source>
        <dbReference type="SAM" id="MobiDB-lite"/>
    </source>
</evidence>
<feature type="compositionally biased region" description="Gly residues" evidence="11">
    <location>
        <begin position="904"/>
        <end position="914"/>
    </location>
</feature>
<dbReference type="InterPro" id="IPR056513">
    <property type="entry name" value="INO80F"/>
</dbReference>
<evidence type="ECO:0000256" key="2">
    <source>
        <dbReference type="ARBA" id="ARBA00004173"/>
    </source>
</evidence>
<accession>A0A5N6KW58</accession>
<feature type="compositionally biased region" description="Low complexity" evidence="11">
    <location>
        <begin position="881"/>
        <end position="894"/>
    </location>
</feature>
<dbReference type="InterPro" id="IPR033650">
    <property type="entry name" value="Ribosomal_mL46_NUDIX"/>
</dbReference>
<evidence type="ECO:0000259" key="12">
    <source>
        <dbReference type="Pfam" id="PF11788"/>
    </source>
</evidence>
<dbReference type="Pfam" id="PF11788">
    <property type="entry name" value="MRP-L46"/>
    <property type="match status" value="1"/>
</dbReference>
<dbReference type="OrthoDB" id="414075at2759"/>
<dbReference type="Gene3D" id="3.90.79.10">
    <property type="entry name" value="Nucleoside Triphosphate Pyrophosphohydrolase"/>
    <property type="match status" value="1"/>
</dbReference>
<keyword evidence="4" id="KW-0809">Transit peptide</keyword>
<keyword evidence="7" id="KW-0539">Nucleus</keyword>
<evidence type="ECO:0000259" key="13">
    <source>
        <dbReference type="Pfam" id="PF24245"/>
    </source>
</evidence>
<feature type="domain" description="INO80 complex subunit F" evidence="13">
    <location>
        <begin position="482"/>
        <end position="528"/>
    </location>
</feature>
<dbReference type="GO" id="GO:0003735">
    <property type="term" value="F:structural constituent of ribosome"/>
    <property type="evidence" value="ECO:0007669"/>
    <property type="project" value="InterPro"/>
</dbReference>
<feature type="region of interest" description="Disordered" evidence="11">
    <location>
        <begin position="54"/>
        <end position="111"/>
    </location>
</feature>
<feature type="compositionally biased region" description="Basic and acidic residues" evidence="11">
    <location>
        <begin position="78"/>
        <end position="109"/>
    </location>
</feature>
<sequence>MPFSRYFYIKRGTPAEVEWKRKIKERLTPARDIGTYNAYSKEGWNDEALVGAKESDPANQMEALLRDAEEPGAGGEGEGAKSTEEASASKKMAVEKPQSRITEADKEGDQQSLNRMLQRTLYLLVKNEEGKWEFPSSRLVGREGLNKAAERIIFEAGGPDMNTWVVGHVPVGHFARDFPTPSTSGDKSAVELGQKTFFMKARIMAGQANLEATTLGLQDFKWLAKEEIQKLVTPSIGIFGRFAEQLALPYTHVAECSRALASGGRFMFALHARRSQCSRDRCLLCTLGADHVWERDAQSGSAMATSSGKHLYMPSFYVLVTPSPLPHAPHREWRVLQGTLQQLDALFPTWLLPRFVFLHAFLDFSELLQLAISWFRQSCTQPTIHTSCPCLLSLPVFFKSCIPFTCIRKRAGDERIRMAPDNATPKGKGKRLLPGPQSLPVRSFESSTHLARPFPSNFQDSLTFPPSATMNTPLPPSVEKAYHTKCIELKRRLNEIEEANDASRIRKRRLDRAIDKLRLERAFLYDKLAKTQQFLPDDSDKDTSPPPTVYIPPSPSLLPPPPQVYSATSDAAASISTVPSSLPCDPCTCCPPAPPICPASPGMVQTQLSKARNVGQRVVSYYSFPELSATTYSLVSTSDLRTQAAPARYSNSLVSASDLRKTIQSLHKDANKSPQPQERPSRKPRALNSRANGSVASPVAENSVLASSPVGHSSYPPHPPQGPAHPPITSGLTPAPLERVDHRSLEEIPESEPLPAITWLPHHTNVIMIGGEPKTPPWSLRDIAPRHHLRRDFEQLWPPAAQYDMIQTTGYLPYDIHGNPVLVRFIGEKGQALHIFRDNPRWKSPIIESFRTDDPWASKFGDYPSPIPDHMPRAPYGTLTGPDAGALGPGQAPADGPPPSRDGSAGGGFSVVNT</sequence>
<dbReference type="Pfam" id="PF24245">
    <property type="entry name" value="INO80F"/>
    <property type="match status" value="1"/>
</dbReference>
<evidence type="ECO:0000256" key="6">
    <source>
        <dbReference type="ARBA" id="ARBA00023128"/>
    </source>
</evidence>
<comment type="similarity">
    <text evidence="3">Belongs to the mitochondrion-specific ribosomal protein mL46 family.</text>
</comment>
<gene>
    <name evidence="14" type="ORF">FH972_023779</name>
</gene>
<comment type="caution">
    <text evidence="14">The sequence shown here is derived from an EMBL/GenBank/DDBJ whole genome shotgun (WGS) entry which is preliminary data.</text>
</comment>
<proteinExistence type="inferred from homology"/>
<feature type="region of interest" description="Disordered" evidence="11">
    <location>
        <begin position="666"/>
        <end position="735"/>
    </location>
</feature>
<feature type="domain" description="Large ribosomal subunit protein mL46 N-terminal" evidence="12">
    <location>
        <begin position="2"/>
        <end position="105"/>
    </location>
</feature>
<feature type="coiled-coil region" evidence="10">
    <location>
        <begin position="486"/>
        <end position="520"/>
    </location>
</feature>
<protein>
    <recommendedName>
        <fullName evidence="9">Large ribosomal subunit protein mL46</fullName>
    </recommendedName>
</protein>
<organism evidence="14 15">
    <name type="scientific">Carpinus fangiana</name>
    <dbReference type="NCBI Taxonomy" id="176857"/>
    <lineage>
        <taxon>Eukaryota</taxon>
        <taxon>Viridiplantae</taxon>
        <taxon>Streptophyta</taxon>
        <taxon>Embryophyta</taxon>
        <taxon>Tracheophyta</taxon>
        <taxon>Spermatophyta</taxon>
        <taxon>Magnoliopsida</taxon>
        <taxon>eudicotyledons</taxon>
        <taxon>Gunneridae</taxon>
        <taxon>Pentapetalae</taxon>
        <taxon>rosids</taxon>
        <taxon>fabids</taxon>
        <taxon>Fagales</taxon>
        <taxon>Betulaceae</taxon>
        <taxon>Carpinus</taxon>
    </lineage>
</organism>
<evidence type="ECO:0000313" key="15">
    <source>
        <dbReference type="Proteomes" id="UP000327013"/>
    </source>
</evidence>
<dbReference type="PANTHER" id="PTHR13124:SF12">
    <property type="entry name" value="LARGE RIBOSOMAL SUBUNIT PROTEIN ML46"/>
    <property type="match status" value="1"/>
</dbReference>
<dbReference type="CDD" id="cd04661">
    <property type="entry name" value="NUDIX_MRP_L46"/>
    <property type="match status" value="1"/>
</dbReference>
<evidence type="ECO:0000313" key="14">
    <source>
        <dbReference type="EMBL" id="KAB8349765.1"/>
    </source>
</evidence>
<dbReference type="InterPro" id="IPR021757">
    <property type="entry name" value="Ribosomal_mL46_N"/>
</dbReference>
<keyword evidence="6" id="KW-0496">Mitochondrion</keyword>
<dbReference type="InterPro" id="IPR040008">
    <property type="entry name" value="Ribosomal_mL46"/>
</dbReference>
<evidence type="ECO:0000256" key="4">
    <source>
        <dbReference type="ARBA" id="ARBA00022946"/>
    </source>
</evidence>
<evidence type="ECO:0000256" key="8">
    <source>
        <dbReference type="ARBA" id="ARBA00023274"/>
    </source>
</evidence>
<name>A0A5N6KW58_9ROSI</name>
<evidence type="ECO:0000256" key="10">
    <source>
        <dbReference type="SAM" id="Coils"/>
    </source>
</evidence>
<feature type="compositionally biased region" description="Pro residues" evidence="11">
    <location>
        <begin position="716"/>
        <end position="726"/>
    </location>
</feature>
<keyword evidence="8" id="KW-0687">Ribonucleoprotein</keyword>
<dbReference type="GO" id="GO:0005634">
    <property type="term" value="C:nucleus"/>
    <property type="evidence" value="ECO:0007669"/>
    <property type="project" value="UniProtKB-SubCell"/>
</dbReference>
<comment type="subcellular location">
    <subcellularLocation>
        <location evidence="2">Mitochondrion</location>
    </subcellularLocation>
    <subcellularLocation>
        <location evidence="1">Nucleus</location>
    </subcellularLocation>
</comment>
<dbReference type="AlphaFoldDB" id="A0A5N6KW58"/>
<keyword evidence="15" id="KW-1185">Reference proteome</keyword>
<keyword evidence="5" id="KW-0689">Ribosomal protein</keyword>
<dbReference type="GO" id="GO:0005762">
    <property type="term" value="C:mitochondrial large ribosomal subunit"/>
    <property type="evidence" value="ECO:0007669"/>
    <property type="project" value="TreeGrafter"/>
</dbReference>
<dbReference type="PANTHER" id="PTHR13124">
    <property type="entry name" value="39S RIBOSOMAL PROTEIN L46, MITOCHONDRIAL PRECURSOR-RELATED"/>
    <property type="match status" value="1"/>
</dbReference>
<keyword evidence="10" id="KW-0175">Coiled coil</keyword>
<evidence type="ECO:0000256" key="3">
    <source>
        <dbReference type="ARBA" id="ARBA00009070"/>
    </source>
</evidence>
<dbReference type="Proteomes" id="UP000327013">
    <property type="component" value="Unassembled WGS sequence"/>
</dbReference>
<evidence type="ECO:0000256" key="7">
    <source>
        <dbReference type="ARBA" id="ARBA00023242"/>
    </source>
</evidence>
<evidence type="ECO:0000256" key="9">
    <source>
        <dbReference type="ARBA" id="ARBA00035190"/>
    </source>
</evidence>
<dbReference type="EMBL" id="VIBQ01000014">
    <property type="protein sequence ID" value="KAB8349765.1"/>
    <property type="molecule type" value="Genomic_DNA"/>
</dbReference>
<reference evidence="14 15" key="1">
    <citation type="submission" date="2019-06" db="EMBL/GenBank/DDBJ databases">
        <title>A chromosomal-level reference genome of Carpinus fangiana (Coryloideae, Betulaceae).</title>
        <authorList>
            <person name="Yang X."/>
            <person name="Wang Z."/>
            <person name="Zhang L."/>
            <person name="Hao G."/>
            <person name="Liu J."/>
            <person name="Yang Y."/>
        </authorList>
    </citation>
    <scope>NUCLEOTIDE SEQUENCE [LARGE SCALE GENOMIC DNA]</scope>
    <source>
        <strain evidence="14">Cfa_2016G</strain>
        <tissue evidence="14">Leaf</tissue>
    </source>
</reference>
<feature type="region of interest" description="Disordered" evidence="11">
    <location>
        <begin position="861"/>
        <end position="914"/>
    </location>
</feature>
<evidence type="ECO:0000256" key="1">
    <source>
        <dbReference type="ARBA" id="ARBA00004123"/>
    </source>
</evidence>